<dbReference type="Proteomes" id="UP000887013">
    <property type="component" value="Unassembled WGS sequence"/>
</dbReference>
<dbReference type="OrthoDB" id="6426499at2759"/>
<dbReference type="InterPro" id="IPR043502">
    <property type="entry name" value="DNA/RNA_pol_sf"/>
</dbReference>
<comment type="caution">
    <text evidence="1">The sequence shown here is derived from an EMBL/GenBank/DDBJ whole genome shotgun (WGS) entry which is preliminary data.</text>
</comment>
<dbReference type="InterPro" id="IPR044925">
    <property type="entry name" value="His-Me_finger_sf"/>
</dbReference>
<sequence length="1204" mass="140142">MIKNVEFKTSNNEIFQETNLVSLYDTMSEKIVKESEDFEGKDSGWTLDEILRLEVRTNRYSPFRGSSSFIEVPKQIAETKAIINVINKKDSQCFMWSVLAALYPSANHPNKTSSYVTHLNKLNFDGISFPTPLNEVKNFSKMNDIGINIYSFEEDLKIFPLLISDIVCEKHIDLLYIKNNDLGHYCFIKSLSRLVSKQLSKHQHKTYICKRCLSAFQTEYKLLQHNEMCGNKSPARVVMPSETCKFLKFKNFQHSLKIPFVVYADFECVTMKTDTCCPDPNFSFTNMYEKHVPIGFCYFISYQGGHYKDPVVYRGTDAPKCFIEKLEKDAIEIEHIYKNPKPLLPLTESEKQLYDNAKNCYVCDQTFRENNIKVRDHNHVTQKFNGPCCNSCNLAMKPPNFCLFSSIIFLEKIDLLLRKGVFPYDYFDSFEKCKDSCLPPISKFYNELNEEAISVEDYNHACRVFNQFNLSNLGEYCDLYVKTDVLLLTDLFENFRKICIQTYKLDPCWYFTTPALSWDAMLLKTKVAIELFTDYDMLLFIENGVRGGISQCCNRYAIANNKYMPNFNPDDEIKYLMYLDANNLYGYAMSKYLPLKDFVWSDNNLTTQDILNLSDESDVGYILEVDLDYPPDLHDKHSDFPLAPENKPPPNCKEPRLLTTLEPKTKYVLHYSNLKLYLKLGLILKKIHRVLKFFQSPWLKNYIDYNTKLRTKAVNDFQKDFYKLMNNSIFGKTMENVRRRVDIRLCSTEEQARKLIAKSNFNRRTIFSENLMAVHLKKTNIKFFKPIHVGMTILDLSKVLMYSFHYEYMKHRYDSKIKLMYTDTDSFIYEIKTDDFYSDMKDDLNLYDTSDYDKNNVYNLPLVNKKVIGKMKDENKGNIMTEYVRKADSAAKGCAGGAGGGRVELFSSCCRVELFSSCCRVELFFSCFRVELFFSCYSFGFGFQDPYHIKVQDSFCWSVLQWAVFNKKLTMSETHSKKRKLGKAVESSANKKARREVSKNDGKFNEDCIPDGIFPIGDDIFVFASTYYDSVSVHIRRFKKYGKTYYPTPEGITLVPSWIEYIMGKKKVPESQEELPSALFPLEQHIQITSENFVDFTFKRIKYGPDKDPTFKEIIISREQWAEMIEKYGAIENAVIDNKFQCMNLLTAYKTFCDGPIENTLPFSLDVSLGQQYLAQILKKSICNLLNEKGLKQPQTLAEELWGN</sequence>
<proteinExistence type="predicted"/>
<name>A0A8X6N977_NEPPI</name>
<dbReference type="GO" id="GO:0071897">
    <property type="term" value="P:DNA biosynthetic process"/>
    <property type="evidence" value="ECO:0007669"/>
    <property type="project" value="UniProtKB-ARBA"/>
</dbReference>
<dbReference type="AlphaFoldDB" id="A0A8X6N977"/>
<reference evidence="1" key="1">
    <citation type="submission" date="2020-08" db="EMBL/GenBank/DDBJ databases">
        <title>Multicomponent nature underlies the extraordinary mechanical properties of spider dragline silk.</title>
        <authorList>
            <person name="Kono N."/>
            <person name="Nakamura H."/>
            <person name="Mori M."/>
            <person name="Yoshida Y."/>
            <person name="Ohtoshi R."/>
            <person name="Malay A.D."/>
            <person name="Moran D.A.P."/>
            <person name="Tomita M."/>
            <person name="Numata K."/>
            <person name="Arakawa K."/>
        </authorList>
    </citation>
    <scope>NUCLEOTIDE SEQUENCE</scope>
</reference>
<keyword evidence="2" id="KW-1185">Reference proteome</keyword>
<dbReference type="Pfam" id="PF02945">
    <property type="entry name" value="Endonuclease_7"/>
    <property type="match status" value="1"/>
</dbReference>
<gene>
    <name evidence="1" type="primary">X975_17934</name>
    <name evidence="1" type="ORF">NPIL_550991</name>
</gene>
<dbReference type="EMBL" id="BMAW01055413">
    <property type="protein sequence ID" value="GFT00704.1"/>
    <property type="molecule type" value="Genomic_DNA"/>
</dbReference>
<dbReference type="PANTHER" id="PTHR31511">
    <property type="entry name" value="PROTEIN CBG23764"/>
    <property type="match status" value="1"/>
</dbReference>
<dbReference type="SUPFAM" id="SSF56672">
    <property type="entry name" value="DNA/RNA polymerases"/>
    <property type="match status" value="1"/>
</dbReference>
<dbReference type="SUPFAM" id="SSF54060">
    <property type="entry name" value="His-Me finger endonucleases"/>
    <property type="match status" value="1"/>
</dbReference>
<dbReference type="InterPro" id="IPR038563">
    <property type="entry name" value="Endonuclease_7_sf"/>
</dbReference>
<protein>
    <submittedName>
        <fullName evidence="1">C2H2-type domain-containing protein</fullName>
    </submittedName>
</protein>
<dbReference type="InterPro" id="IPR004211">
    <property type="entry name" value="Endonuclease_7"/>
</dbReference>
<dbReference type="Gene3D" id="3.40.1800.10">
    <property type="entry name" value="His-Me finger endonucleases"/>
    <property type="match status" value="1"/>
</dbReference>
<dbReference type="PANTHER" id="PTHR31511:SF12">
    <property type="entry name" value="RHO TERMINATION FACTOR N-TERMINAL DOMAIN-CONTAINING PROTEIN"/>
    <property type="match status" value="1"/>
</dbReference>
<evidence type="ECO:0000313" key="2">
    <source>
        <dbReference type="Proteomes" id="UP000887013"/>
    </source>
</evidence>
<evidence type="ECO:0000313" key="1">
    <source>
        <dbReference type="EMBL" id="GFT00704.1"/>
    </source>
</evidence>
<accession>A0A8X6N977</accession>
<organism evidence="1 2">
    <name type="scientific">Nephila pilipes</name>
    <name type="common">Giant wood spider</name>
    <name type="synonym">Nephila maculata</name>
    <dbReference type="NCBI Taxonomy" id="299642"/>
    <lineage>
        <taxon>Eukaryota</taxon>
        <taxon>Metazoa</taxon>
        <taxon>Ecdysozoa</taxon>
        <taxon>Arthropoda</taxon>
        <taxon>Chelicerata</taxon>
        <taxon>Arachnida</taxon>
        <taxon>Araneae</taxon>
        <taxon>Araneomorphae</taxon>
        <taxon>Entelegynae</taxon>
        <taxon>Araneoidea</taxon>
        <taxon>Nephilidae</taxon>
        <taxon>Nephila</taxon>
    </lineage>
</organism>